<feature type="region of interest" description="Disordered" evidence="1">
    <location>
        <begin position="76"/>
        <end position="117"/>
    </location>
</feature>
<dbReference type="SUPFAM" id="SSF51004">
    <property type="entry name" value="C-terminal (heme d1) domain of cytochrome cd1-nitrite reductase"/>
    <property type="match status" value="1"/>
</dbReference>
<dbReference type="InterPro" id="IPR051200">
    <property type="entry name" value="Host-pathogen_enzymatic-act"/>
</dbReference>
<comment type="caution">
    <text evidence="2">The sequence shown here is derived from an EMBL/GenBank/DDBJ whole genome shotgun (WGS) entry which is preliminary data.</text>
</comment>
<dbReference type="RefSeq" id="WP_208623657.1">
    <property type="nucleotide sequence ID" value="NZ_JBHVRE010000020.1"/>
</dbReference>
<dbReference type="Proteomes" id="UP001598300">
    <property type="component" value="Unassembled WGS sequence"/>
</dbReference>
<protein>
    <submittedName>
        <fullName evidence="2">YncE family protein</fullName>
    </submittedName>
</protein>
<evidence type="ECO:0000313" key="2">
    <source>
        <dbReference type="EMBL" id="MFD3958622.1"/>
    </source>
</evidence>
<evidence type="ECO:0000256" key="1">
    <source>
        <dbReference type="SAM" id="MobiDB-lite"/>
    </source>
</evidence>
<proteinExistence type="predicted"/>
<dbReference type="Gene3D" id="2.130.10.10">
    <property type="entry name" value="YVTN repeat-like/Quinoprotein amine dehydrogenase"/>
    <property type="match status" value="2"/>
</dbReference>
<dbReference type="InterPro" id="IPR015943">
    <property type="entry name" value="WD40/YVTN_repeat-like_dom_sf"/>
</dbReference>
<keyword evidence="3" id="KW-1185">Reference proteome</keyword>
<reference evidence="2 3" key="1">
    <citation type="submission" date="2024-09" db="EMBL/GenBank/DDBJ databases">
        <title>The Natural Products Discovery Center: Release of the First 8490 Sequenced Strains for Exploring Actinobacteria Biosynthetic Diversity.</title>
        <authorList>
            <person name="Kalkreuter E."/>
            <person name="Kautsar S.A."/>
            <person name="Yang D."/>
            <person name="Bader C.D."/>
            <person name="Teijaro C.N."/>
            <person name="Fluegel L."/>
            <person name="Davis C.M."/>
            <person name="Simpson J.R."/>
            <person name="Lauterbach L."/>
            <person name="Steele A.D."/>
            <person name="Gui C."/>
            <person name="Meng S."/>
            <person name="Li G."/>
            <person name="Viehrig K."/>
            <person name="Ye F."/>
            <person name="Su P."/>
            <person name="Kiefer A.F."/>
            <person name="Nichols A."/>
            <person name="Cepeda A.J."/>
            <person name="Yan W."/>
            <person name="Fan B."/>
            <person name="Jiang Y."/>
            <person name="Adhikari A."/>
            <person name="Zheng C.-J."/>
            <person name="Schuster L."/>
            <person name="Cowan T.M."/>
            <person name="Smanski M.J."/>
            <person name="Chevrette M.G."/>
            <person name="De Carvalho L.P.S."/>
            <person name="Shen B."/>
        </authorList>
    </citation>
    <scope>NUCLEOTIDE SEQUENCE [LARGE SCALE GENOMIC DNA]</scope>
    <source>
        <strain evidence="2 3">NPDC058584</strain>
    </source>
</reference>
<dbReference type="EMBL" id="JBHXPM010000021">
    <property type="protein sequence ID" value="MFD3958622.1"/>
    <property type="molecule type" value="Genomic_DNA"/>
</dbReference>
<organism evidence="2 3">
    <name type="scientific">Streptomyces bacillaris</name>
    <dbReference type="NCBI Taxonomy" id="68179"/>
    <lineage>
        <taxon>Bacteria</taxon>
        <taxon>Bacillati</taxon>
        <taxon>Actinomycetota</taxon>
        <taxon>Actinomycetes</taxon>
        <taxon>Kitasatosporales</taxon>
        <taxon>Streptomycetaceae</taxon>
        <taxon>Streptomyces</taxon>
    </lineage>
</organism>
<dbReference type="PANTHER" id="PTHR47197:SF3">
    <property type="entry name" value="DIHYDRO-HEME D1 DEHYDROGENASE"/>
    <property type="match status" value="1"/>
</dbReference>
<gene>
    <name evidence="2" type="ORF">ACFWR3_21430</name>
</gene>
<accession>A0ABW6DZX7</accession>
<name>A0ABW6DZX7_9ACTN</name>
<evidence type="ECO:0000313" key="3">
    <source>
        <dbReference type="Proteomes" id="UP001598300"/>
    </source>
</evidence>
<dbReference type="PANTHER" id="PTHR47197">
    <property type="entry name" value="PROTEIN NIRF"/>
    <property type="match status" value="1"/>
</dbReference>
<sequence>MTGVRGVDAGGGDVRGVDVRGSDVGGSDVRGSDVRGSGGRTTGVRGSRVRAAPLRRLTLGLLAAAVLAGCTTGPTEAAPGTTATPHTPNAPAASGSTTTAAPAPSRSAPTPTPEGTLLVADFGSDTVTFVDPGRGGSGRNGGPIASVEVGTAPYGLVVGQDGRAWVATAEGVAVVDTQRRTRLALIPYETETGPVTTGEYRGGGMGIALAPDGRHVYVGVNVPGGHGTLEVVDTATREVTGVADVGRRPFDVDVSPDGREVYATNHDSFDVTAVDADTLRTRRMEVAPYGTEGGLGSWLKPHYAVVRPQDGRLLLPFEGERLAVLDPRSGKVTIERMTAGTHQHGAALAPDGTLLVVGTGPIGSADEGPSLTVRAPDGEERIVPLEGPHEDVAVSADGSTAYVTGGFTRDGYWNGITVVDLDKPDNLDAPATPNNERNKPIRLSAGNRPLGIAIL</sequence>
<feature type="compositionally biased region" description="Low complexity" evidence="1">
    <location>
        <begin position="76"/>
        <end position="109"/>
    </location>
</feature>
<dbReference type="InterPro" id="IPR011048">
    <property type="entry name" value="Haem_d1_sf"/>
</dbReference>
<feature type="region of interest" description="Disordered" evidence="1">
    <location>
        <begin position="1"/>
        <end position="47"/>
    </location>
</feature>